<dbReference type="GO" id="GO:0003735">
    <property type="term" value="F:structural constituent of ribosome"/>
    <property type="evidence" value="ECO:0007669"/>
    <property type="project" value="InterPro"/>
</dbReference>
<dbReference type="EMBL" id="JAAZAL010000075">
    <property type="protein sequence ID" value="NLE31027.1"/>
    <property type="molecule type" value="Genomic_DNA"/>
</dbReference>
<keyword evidence="2 3" id="KW-0687">Ribonucleoprotein</keyword>
<comment type="caution">
    <text evidence="4">The sequence shown here is derived from an EMBL/GenBank/DDBJ whole genome shotgun (WGS) entry which is preliminary data.</text>
</comment>
<dbReference type="InterPro" id="IPR023803">
    <property type="entry name" value="Ribosomal_bS16_dom_sf"/>
</dbReference>
<evidence type="ECO:0000313" key="4">
    <source>
        <dbReference type="EMBL" id="NLE31027.1"/>
    </source>
</evidence>
<name>A0A847ET82_9BACT</name>
<proteinExistence type="inferred from homology"/>
<evidence type="ECO:0000256" key="2">
    <source>
        <dbReference type="ARBA" id="ARBA00023274"/>
    </source>
</evidence>
<dbReference type="AlphaFoldDB" id="A0A847ET82"/>
<dbReference type="Proteomes" id="UP000554004">
    <property type="component" value="Unassembled WGS sequence"/>
</dbReference>
<dbReference type="InterPro" id="IPR020592">
    <property type="entry name" value="Ribosomal_bS16_CS"/>
</dbReference>
<dbReference type="PROSITE" id="PS00732">
    <property type="entry name" value="RIBOSOMAL_S16"/>
    <property type="match status" value="1"/>
</dbReference>
<dbReference type="Pfam" id="PF00886">
    <property type="entry name" value="Ribosomal_S16"/>
    <property type="match status" value="1"/>
</dbReference>
<dbReference type="PANTHER" id="PTHR12919">
    <property type="entry name" value="30S RIBOSOMAL PROTEIN S16"/>
    <property type="match status" value="1"/>
</dbReference>
<evidence type="ECO:0000313" key="5">
    <source>
        <dbReference type="Proteomes" id="UP000554004"/>
    </source>
</evidence>
<evidence type="ECO:0000256" key="1">
    <source>
        <dbReference type="ARBA" id="ARBA00022980"/>
    </source>
</evidence>
<dbReference type="InterPro" id="IPR000307">
    <property type="entry name" value="Ribosomal_bS16"/>
</dbReference>
<dbReference type="GO" id="GO:0015935">
    <property type="term" value="C:small ribosomal subunit"/>
    <property type="evidence" value="ECO:0007669"/>
    <property type="project" value="TreeGrafter"/>
</dbReference>
<dbReference type="Gene3D" id="3.30.1320.10">
    <property type="match status" value="1"/>
</dbReference>
<organism evidence="4 5">
    <name type="scientific">Candidatus Dojkabacteria bacterium</name>
    <dbReference type="NCBI Taxonomy" id="2099670"/>
    <lineage>
        <taxon>Bacteria</taxon>
        <taxon>Candidatus Dojkabacteria</taxon>
    </lineage>
</organism>
<dbReference type="SUPFAM" id="SSF54565">
    <property type="entry name" value="Ribosomal protein S16"/>
    <property type="match status" value="1"/>
</dbReference>
<sequence length="100" mass="11630">MLKIRLKRTGRNRQPHYRIVVMECHNPRDGKTVEEIGYYNPRTEPTTFEVDKEKAAKWLSLGAQPSDTIAQYFVKLGLIKSLKRGSTKPKSIKKDKKKKE</sequence>
<dbReference type="NCBIfam" id="TIGR00002">
    <property type="entry name" value="S16"/>
    <property type="match status" value="1"/>
</dbReference>
<protein>
    <recommendedName>
        <fullName evidence="3">Small ribosomal subunit protein bS16</fullName>
    </recommendedName>
</protein>
<dbReference type="GO" id="GO:0005737">
    <property type="term" value="C:cytoplasm"/>
    <property type="evidence" value="ECO:0007669"/>
    <property type="project" value="UniProtKB-ARBA"/>
</dbReference>
<dbReference type="GO" id="GO:0006412">
    <property type="term" value="P:translation"/>
    <property type="evidence" value="ECO:0007669"/>
    <property type="project" value="UniProtKB-UniRule"/>
</dbReference>
<reference evidence="4 5" key="1">
    <citation type="journal article" date="2020" name="Biotechnol. Biofuels">
        <title>New insights from the biogas microbiome by comprehensive genome-resolved metagenomics of nearly 1600 species originating from multiple anaerobic digesters.</title>
        <authorList>
            <person name="Campanaro S."/>
            <person name="Treu L."/>
            <person name="Rodriguez-R L.M."/>
            <person name="Kovalovszki A."/>
            <person name="Ziels R.M."/>
            <person name="Maus I."/>
            <person name="Zhu X."/>
            <person name="Kougias P.G."/>
            <person name="Basile A."/>
            <person name="Luo G."/>
            <person name="Schluter A."/>
            <person name="Konstantinidis K.T."/>
            <person name="Angelidaki I."/>
        </authorList>
    </citation>
    <scope>NUCLEOTIDE SEQUENCE [LARGE SCALE GENOMIC DNA]</scope>
    <source>
        <strain evidence="4">AS06rmzACSIP_421</strain>
    </source>
</reference>
<keyword evidence="1 3" id="KW-0689">Ribosomal protein</keyword>
<evidence type="ECO:0000256" key="3">
    <source>
        <dbReference type="HAMAP-Rule" id="MF_00385"/>
    </source>
</evidence>
<gene>
    <name evidence="3 4" type="primary">rpsP</name>
    <name evidence="4" type="ORF">GX618_02000</name>
</gene>
<dbReference type="PANTHER" id="PTHR12919:SF20">
    <property type="entry name" value="SMALL RIBOSOMAL SUBUNIT PROTEIN BS16M"/>
    <property type="match status" value="1"/>
</dbReference>
<accession>A0A847ET82</accession>
<comment type="similarity">
    <text evidence="3">Belongs to the bacterial ribosomal protein bS16 family.</text>
</comment>
<dbReference type="HAMAP" id="MF_00385">
    <property type="entry name" value="Ribosomal_bS16"/>
    <property type="match status" value="1"/>
</dbReference>